<dbReference type="Proteomes" id="UP000675881">
    <property type="component" value="Chromosome 7"/>
</dbReference>
<organism evidence="1 2">
    <name type="scientific">Lepeophtheirus salmonis</name>
    <name type="common">Salmon louse</name>
    <name type="synonym">Caligus salmonis</name>
    <dbReference type="NCBI Taxonomy" id="72036"/>
    <lineage>
        <taxon>Eukaryota</taxon>
        <taxon>Metazoa</taxon>
        <taxon>Ecdysozoa</taxon>
        <taxon>Arthropoda</taxon>
        <taxon>Crustacea</taxon>
        <taxon>Multicrustacea</taxon>
        <taxon>Hexanauplia</taxon>
        <taxon>Copepoda</taxon>
        <taxon>Siphonostomatoida</taxon>
        <taxon>Caligidae</taxon>
        <taxon>Lepeophtheirus</taxon>
    </lineage>
</organism>
<dbReference type="GO" id="GO:0071897">
    <property type="term" value="P:DNA biosynthetic process"/>
    <property type="evidence" value="ECO:0007669"/>
    <property type="project" value="UniProtKB-ARBA"/>
</dbReference>
<proteinExistence type="predicted"/>
<dbReference type="Gene3D" id="3.30.70.270">
    <property type="match status" value="1"/>
</dbReference>
<dbReference type="InterPro" id="IPR043128">
    <property type="entry name" value="Rev_trsase/Diguanyl_cyclase"/>
</dbReference>
<evidence type="ECO:0000313" key="2">
    <source>
        <dbReference type="Proteomes" id="UP000675881"/>
    </source>
</evidence>
<accession>A0A7R8HBC7</accession>
<dbReference type="EMBL" id="HG994586">
    <property type="protein sequence ID" value="CAF2992303.1"/>
    <property type="molecule type" value="Genomic_DNA"/>
</dbReference>
<keyword evidence="2" id="KW-1185">Reference proteome</keyword>
<sequence>MDHELTRPVLEFLMDSSTSEMKSFLGLVHFYRHFLKDLSVVVVPLREHTERDNSTNLSLRHKTTVFEYKITHITVSGNIYAGTLSRGPFEEPTMEEDHTDILMWNELNVSNVRQNELLNAVKEDESLKVDLRAARSNKYSDVTDKSYPCRYNKFYEKNDLLYRAFVWLLILPFVSSLSKSYT</sequence>
<gene>
    <name evidence="1" type="ORF">LSAA_12704</name>
</gene>
<dbReference type="AlphaFoldDB" id="A0A7R8HBC7"/>
<evidence type="ECO:0000313" key="1">
    <source>
        <dbReference type="EMBL" id="CAF2992303.1"/>
    </source>
</evidence>
<name>A0A7R8HBC7_LEPSM</name>
<protein>
    <submittedName>
        <fullName evidence="1">(salmon louse) hypothetical protein</fullName>
    </submittedName>
</protein>
<reference evidence="1" key="1">
    <citation type="submission" date="2021-02" db="EMBL/GenBank/DDBJ databases">
        <authorList>
            <person name="Bekaert M."/>
        </authorList>
    </citation>
    <scope>NUCLEOTIDE SEQUENCE</scope>
    <source>
        <strain evidence="1">IoA-00</strain>
    </source>
</reference>
<dbReference type="SUPFAM" id="SSF56672">
    <property type="entry name" value="DNA/RNA polymerases"/>
    <property type="match status" value="1"/>
</dbReference>
<dbReference type="InterPro" id="IPR043502">
    <property type="entry name" value="DNA/RNA_pol_sf"/>
</dbReference>